<evidence type="ECO:0000256" key="1">
    <source>
        <dbReference type="ARBA" id="ARBA00004123"/>
    </source>
</evidence>
<dbReference type="InterPro" id="IPR019194">
    <property type="entry name" value="Tscrpt_elong_fac_Eaf_N"/>
</dbReference>
<feature type="compositionally biased region" description="Polar residues" evidence="8">
    <location>
        <begin position="107"/>
        <end position="120"/>
    </location>
</feature>
<dbReference type="GO" id="GO:0006368">
    <property type="term" value="P:transcription elongation by RNA polymerase II"/>
    <property type="evidence" value="ECO:0007669"/>
    <property type="project" value="InterPro"/>
</dbReference>
<name>A0A1S3IY05_LINAN</name>
<dbReference type="KEGG" id="lak:106168047"/>
<dbReference type="STRING" id="7574.A0A1S3IY05"/>
<dbReference type="InParanoid" id="A0A1S3IY05"/>
<keyword evidence="10" id="KW-1185">Reference proteome</keyword>
<evidence type="ECO:0000313" key="11">
    <source>
        <dbReference type="RefSeq" id="XP_013402429.1"/>
    </source>
</evidence>
<evidence type="ECO:0000256" key="6">
    <source>
        <dbReference type="ARBA" id="ARBA00023163"/>
    </source>
</evidence>
<evidence type="ECO:0000256" key="2">
    <source>
        <dbReference type="ARBA" id="ARBA00007798"/>
    </source>
</evidence>
<accession>A0A1S3IY05</accession>
<reference evidence="11" key="1">
    <citation type="submission" date="2025-08" db="UniProtKB">
        <authorList>
            <consortium name="RefSeq"/>
        </authorList>
    </citation>
    <scope>IDENTIFICATION</scope>
    <source>
        <tissue evidence="11">Gonads</tissue>
    </source>
</reference>
<feature type="compositionally biased region" description="Low complexity" evidence="8">
    <location>
        <begin position="203"/>
        <end position="242"/>
    </location>
</feature>
<evidence type="ECO:0000256" key="5">
    <source>
        <dbReference type="ARBA" id="ARBA00023159"/>
    </source>
</evidence>
<keyword evidence="5" id="KW-0010">Activator</keyword>
<evidence type="ECO:0000313" key="10">
    <source>
        <dbReference type="Proteomes" id="UP000085678"/>
    </source>
</evidence>
<proteinExistence type="inferred from homology"/>
<dbReference type="Pfam" id="PF09816">
    <property type="entry name" value="EAF"/>
    <property type="match status" value="1"/>
</dbReference>
<comment type="similarity">
    <text evidence="2">Belongs to the EAF family.</text>
</comment>
<keyword evidence="7" id="KW-0539">Nucleus</keyword>
<dbReference type="Proteomes" id="UP000085678">
    <property type="component" value="Unplaced"/>
</dbReference>
<organism evidence="10 11">
    <name type="scientific">Lingula anatina</name>
    <name type="common">Brachiopod</name>
    <name type="synonym">Lingula unguis</name>
    <dbReference type="NCBI Taxonomy" id="7574"/>
    <lineage>
        <taxon>Eukaryota</taxon>
        <taxon>Metazoa</taxon>
        <taxon>Spiralia</taxon>
        <taxon>Lophotrochozoa</taxon>
        <taxon>Brachiopoda</taxon>
        <taxon>Linguliformea</taxon>
        <taxon>Lingulata</taxon>
        <taxon>Lingulida</taxon>
        <taxon>Linguloidea</taxon>
        <taxon>Lingulidae</taxon>
        <taxon>Lingula</taxon>
    </lineage>
</organism>
<keyword evidence="3" id="KW-0597">Phosphoprotein</keyword>
<protein>
    <submittedName>
        <fullName evidence="11">ELL-associated factor 1</fullName>
    </submittedName>
</protein>
<dbReference type="PANTHER" id="PTHR15970:SF2">
    <property type="entry name" value="ELL-ASSOCIATED FACTOR EAF"/>
    <property type="match status" value="1"/>
</dbReference>
<sequence length="248" mass="26864">MPEEKIIPMDSEPHELKLGKSFDHHSRSAFHSIRYDFKPASVDTSKVASVDVQPNKQVIVTVPHVEGAGTTQTVYKGNKRPCQKECVLIIDHRTGEITLEKLSSTVQLKKTRTEGSSRAQTGGRPVTPNEQLKLKTSPSKKKHSSHSSSSHSLGNSQENVGKESHSVASPGVMSDMDSSSSSSSDDSDTESKPTKTTSYQANGGSHHIPPSHSQPHSQQYQSQSGSKGYVHSTLSEDLQLSDSESDSD</sequence>
<evidence type="ECO:0000256" key="3">
    <source>
        <dbReference type="ARBA" id="ARBA00022553"/>
    </source>
</evidence>
<feature type="region of interest" description="Disordered" evidence="8">
    <location>
        <begin position="107"/>
        <end position="248"/>
    </location>
</feature>
<comment type="subcellular location">
    <subcellularLocation>
        <location evidence="1">Nucleus</location>
    </subcellularLocation>
</comment>
<dbReference type="RefSeq" id="XP_013402429.1">
    <property type="nucleotide sequence ID" value="XM_013546975.2"/>
</dbReference>
<dbReference type="OMA" id="FRAPMKP"/>
<evidence type="ECO:0000256" key="7">
    <source>
        <dbReference type="ARBA" id="ARBA00023242"/>
    </source>
</evidence>
<dbReference type="OrthoDB" id="125903at2759"/>
<evidence type="ECO:0000259" key="9">
    <source>
        <dbReference type="Pfam" id="PF09816"/>
    </source>
</evidence>
<dbReference type="GO" id="GO:0003711">
    <property type="term" value="F:transcription elongation factor activity"/>
    <property type="evidence" value="ECO:0007669"/>
    <property type="project" value="TreeGrafter"/>
</dbReference>
<feature type="domain" description="Transcription elongation factor Eaf N-terminal" evidence="9">
    <location>
        <begin position="14"/>
        <end position="113"/>
    </location>
</feature>
<feature type="compositionally biased region" description="Low complexity" evidence="8">
    <location>
        <begin position="173"/>
        <end position="184"/>
    </location>
</feature>
<dbReference type="PANTHER" id="PTHR15970">
    <property type="entry name" value="ELL-ASSOCIATED FACTOR EAF"/>
    <property type="match status" value="1"/>
</dbReference>
<dbReference type="GO" id="GO:0032783">
    <property type="term" value="C:super elongation complex"/>
    <property type="evidence" value="ECO:0007669"/>
    <property type="project" value="InterPro"/>
</dbReference>
<evidence type="ECO:0000256" key="8">
    <source>
        <dbReference type="SAM" id="MobiDB-lite"/>
    </source>
</evidence>
<dbReference type="AlphaFoldDB" id="A0A1S3IY05"/>
<dbReference type="InterPro" id="IPR027093">
    <property type="entry name" value="EAF_fam"/>
</dbReference>
<evidence type="ECO:0000256" key="4">
    <source>
        <dbReference type="ARBA" id="ARBA00023015"/>
    </source>
</evidence>
<gene>
    <name evidence="11" type="primary">LOC106168047</name>
</gene>
<keyword evidence="6" id="KW-0804">Transcription</keyword>
<dbReference type="GeneID" id="106168047"/>
<keyword evidence="4" id="KW-0805">Transcription regulation</keyword>